<dbReference type="Proteomes" id="UP001574169">
    <property type="component" value="Unassembled WGS sequence"/>
</dbReference>
<dbReference type="EMBL" id="JBCFQL010000016">
    <property type="protein sequence ID" value="MFA9192506.1"/>
    <property type="molecule type" value="Genomic_DNA"/>
</dbReference>
<reference evidence="2 3" key="1">
    <citation type="submission" date="2024-04" db="EMBL/GenBank/DDBJ databases">
        <title>New Clade of Flavobacterium.</title>
        <authorList>
            <person name="Matos L."/>
            <person name="Proenca D.N."/>
            <person name="Fransisco R.M."/>
            <person name="Chung A.P."/>
            <person name="Maccario L."/>
            <person name="Sorensen S.J."/>
            <person name="Morais P.V."/>
        </authorList>
    </citation>
    <scope>NUCLEOTIDE SEQUENCE [LARGE SCALE GENOMIC DNA]</scope>
    <source>
        <strain evidence="2 3">FZUC8N2.13</strain>
    </source>
</reference>
<keyword evidence="3" id="KW-1185">Reference proteome</keyword>
<dbReference type="RefSeq" id="WP_373407396.1">
    <property type="nucleotide sequence ID" value="NZ_JBCFQL010000016.1"/>
</dbReference>
<keyword evidence="1" id="KW-0812">Transmembrane</keyword>
<proteinExistence type="predicted"/>
<name>A0ABV4TGP6_9FLAO</name>
<accession>A0ABV4TGP6</accession>
<keyword evidence="1" id="KW-1133">Transmembrane helix</keyword>
<feature type="transmembrane region" description="Helical" evidence="1">
    <location>
        <begin position="105"/>
        <end position="123"/>
    </location>
</feature>
<evidence type="ECO:0000313" key="2">
    <source>
        <dbReference type="EMBL" id="MFA9192506.1"/>
    </source>
</evidence>
<organism evidence="2 3">
    <name type="scientific">Flavobacterium zubiriense</name>
    <dbReference type="NCBI Taxonomy" id="3138075"/>
    <lineage>
        <taxon>Bacteria</taxon>
        <taxon>Pseudomonadati</taxon>
        <taxon>Bacteroidota</taxon>
        <taxon>Flavobacteriia</taxon>
        <taxon>Flavobacteriales</taxon>
        <taxon>Flavobacteriaceae</taxon>
        <taxon>Flavobacterium</taxon>
    </lineage>
</organism>
<evidence type="ECO:0000256" key="1">
    <source>
        <dbReference type="SAM" id="Phobius"/>
    </source>
</evidence>
<gene>
    <name evidence="2" type="ORF">AAGV28_14100</name>
</gene>
<feature type="transmembrane region" description="Helical" evidence="1">
    <location>
        <begin position="70"/>
        <end position="93"/>
    </location>
</feature>
<protein>
    <submittedName>
        <fullName evidence="2">Uncharacterized protein</fullName>
    </submittedName>
</protein>
<comment type="caution">
    <text evidence="2">The sequence shown here is derived from an EMBL/GenBank/DDBJ whole genome shotgun (WGS) entry which is preliminary data.</text>
</comment>
<sequence length="164" mass="19340">MKIIEFYLNIVHFCYYKAHYKLHLLTNKVNPFRLLAEIPVVKKRLEKKGVKNIQKEIDTAFGNKKNGLSITVAGGFLFVLLFFFFFGVFSLIYKSFTAEYLKTSHFVVFGVLSTVVCYAFVFKKDKYIKYFDKFEKWNKGEKRKYNFSALCITVIIIAIWILSF</sequence>
<feature type="transmembrane region" description="Helical" evidence="1">
    <location>
        <begin position="144"/>
        <end position="163"/>
    </location>
</feature>
<keyword evidence="1" id="KW-0472">Membrane</keyword>
<evidence type="ECO:0000313" key="3">
    <source>
        <dbReference type="Proteomes" id="UP001574169"/>
    </source>
</evidence>